<sequence>MLKIDWIWGTAPPGTALAELRRTKGLTQAQLASRVGCSRPTLIALERAFTGCVATLLRVLAILGIRRPLRITNVRQGRSLAPAHDLVMTPPDLAATIIAHFANRVHGRVLDPARGGGGFFDRFSNYLERDWCELADGRNFLEWRAPVN</sequence>
<evidence type="ECO:0000313" key="3">
    <source>
        <dbReference type="Proteomes" id="UP001557465"/>
    </source>
</evidence>
<evidence type="ECO:0000259" key="1">
    <source>
        <dbReference type="PROSITE" id="PS50943"/>
    </source>
</evidence>
<evidence type="ECO:0000313" key="2">
    <source>
        <dbReference type="EMBL" id="MEX1663611.1"/>
    </source>
</evidence>
<keyword evidence="3" id="KW-1185">Reference proteome</keyword>
<organism evidence="2 3">
    <name type="scientific">Thioclava arctica</name>
    <dbReference type="NCBI Taxonomy" id="3238301"/>
    <lineage>
        <taxon>Bacteria</taxon>
        <taxon>Pseudomonadati</taxon>
        <taxon>Pseudomonadota</taxon>
        <taxon>Alphaproteobacteria</taxon>
        <taxon>Rhodobacterales</taxon>
        <taxon>Paracoccaceae</taxon>
        <taxon>Thioclava</taxon>
    </lineage>
</organism>
<reference evidence="2 3" key="1">
    <citation type="journal article" date="2011" name="Int. J. Syst. Evol. Microbiol.">
        <title>Zhongshania antarctica gen. nov., sp. nov. and Zhongshania guokunii sp. nov., gammaproteobacteria respectively isolated from coastal attached (fast) ice and surface seawater of the Antarctic.</title>
        <authorList>
            <person name="Li H.J."/>
            <person name="Zhang X.Y."/>
            <person name="Chen C.X."/>
            <person name="Zhang Y.J."/>
            <person name="Gao Z.M."/>
            <person name="Yu Y."/>
            <person name="Chen X.L."/>
            <person name="Chen B."/>
            <person name="Zhang Y.Z."/>
        </authorList>
    </citation>
    <scope>NUCLEOTIDE SEQUENCE [LARGE SCALE GENOMIC DNA]</scope>
    <source>
        <strain evidence="2 3">15-R06ZXC-3</strain>
    </source>
</reference>
<dbReference type="PROSITE" id="PS50943">
    <property type="entry name" value="HTH_CROC1"/>
    <property type="match status" value="1"/>
</dbReference>
<dbReference type="SUPFAM" id="SSF47413">
    <property type="entry name" value="lambda repressor-like DNA-binding domains"/>
    <property type="match status" value="1"/>
</dbReference>
<comment type="caution">
    <text evidence="2">The sequence shown here is derived from an EMBL/GenBank/DDBJ whole genome shotgun (WGS) entry which is preliminary data.</text>
</comment>
<dbReference type="Proteomes" id="UP001557465">
    <property type="component" value="Unassembled WGS sequence"/>
</dbReference>
<dbReference type="EMBL" id="JBFRYC010000021">
    <property type="protein sequence ID" value="MEX1663611.1"/>
    <property type="molecule type" value="Genomic_DNA"/>
</dbReference>
<dbReference type="CDD" id="cd00093">
    <property type="entry name" value="HTH_XRE"/>
    <property type="match status" value="1"/>
</dbReference>
<dbReference type="InterPro" id="IPR001387">
    <property type="entry name" value="Cro/C1-type_HTH"/>
</dbReference>
<feature type="domain" description="HTH cro/C1-type" evidence="1">
    <location>
        <begin position="17"/>
        <end position="47"/>
    </location>
</feature>
<dbReference type="InterPro" id="IPR010982">
    <property type="entry name" value="Lambda_DNA-bd_dom_sf"/>
</dbReference>
<gene>
    <name evidence="2" type="ORF">AB4874_18640</name>
</gene>
<name>A0ABV3TQ38_9RHOB</name>
<dbReference type="RefSeq" id="WP_368393115.1">
    <property type="nucleotide sequence ID" value="NZ_JBFRYC010000021.1"/>
</dbReference>
<protein>
    <submittedName>
        <fullName evidence="2">Helix-turn-helix transcriptional regulator</fullName>
    </submittedName>
</protein>
<dbReference type="SMART" id="SM00530">
    <property type="entry name" value="HTH_XRE"/>
    <property type="match status" value="1"/>
</dbReference>
<dbReference type="Pfam" id="PF13560">
    <property type="entry name" value="HTH_31"/>
    <property type="match status" value="1"/>
</dbReference>
<proteinExistence type="predicted"/>
<accession>A0ABV3TQ38</accession>
<dbReference type="Gene3D" id="1.10.260.40">
    <property type="entry name" value="lambda repressor-like DNA-binding domains"/>
    <property type="match status" value="1"/>
</dbReference>